<dbReference type="Proteomes" id="UP000685013">
    <property type="component" value="Chromosome 20"/>
</dbReference>
<gene>
    <name evidence="1" type="ORF">SDJN03_30146</name>
</gene>
<comment type="caution">
    <text evidence="1">The sequence shown here is derived from an EMBL/GenBank/DDBJ whole genome shotgun (WGS) entry which is preliminary data.</text>
</comment>
<dbReference type="GO" id="GO:0019005">
    <property type="term" value="C:SCF ubiquitin ligase complex"/>
    <property type="evidence" value="ECO:0007669"/>
    <property type="project" value="TreeGrafter"/>
</dbReference>
<reference evidence="1 2" key="1">
    <citation type="journal article" date="2021" name="Hortic Res">
        <title>The domestication of Cucurbita argyrosperma as revealed by the genome of its wild relative.</title>
        <authorList>
            <person name="Barrera-Redondo J."/>
            <person name="Sanchez-de la Vega G."/>
            <person name="Aguirre-Liguori J.A."/>
            <person name="Castellanos-Morales G."/>
            <person name="Gutierrez-Guerrero Y.T."/>
            <person name="Aguirre-Dugua X."/>
            <person name="Aguirre-Planter E."/>
            <person name="Tenaillon M.I."/>
            <person name="Lira-Saade R."/>
            <person name="Eguiarte L.E."/>
        </authorList>
    </citation>
    <scope>NUCLEOTIDE SEQUENCE [LARGE SCALE GENOMIC DNA]</scope>
    <source>
        <strain evidence="1">JBR-2021</strain>
    </source>
</reference>
<evidence type="ECO:0000313" key="1">
    <source>
        <dbReference type="EMBL" id="KAG6571231.1"/>
    </source>
</evidence>
<keyword evidence="2" id="KW-1185">Reference proteome</keyword>
<evidence type="ECO:0000313" key="2">
    <source>
        <dbReference type="Proteomes" id="UP000685013"/>
    </source>
</evidence>
<name>A0AAV6LW38_9ROSI</name>
<dbReference type="EMBL" id="JAGKQH010000020">
    <property type="protein sequence ID" value="KAG6571231.1"/>
    <property type="molecule type" value="Genomic_DNA"/>
</dbReference>
<dbReference type="SMART" id="SM00367">
    <property type="entry name" value="LRR_CC"/>
    <property type="match status" value="4"/>
</dbReference>
<dbReference type="PANTHER" id="PTHR13318">
    <property type="entry name" value="PARTNER OF PAIRED, ISOFORM B-RELATED"/>
    <property type="match status" value="1"/>
</dbReference>
<sequence length="357" mass="38252">MGIATFASNCKTLKKFSCSSCALGAKSINALLKNSSTLEELSLKGLRGVIAGTEPIVPGVAAASLKSILLKDLVDGLSLTPLIMGSKNLKALKIIRCQGNWDELFQFFGHGNAMASLIEVHIERIQVSDCGVSAISNCLNLEILHLIKVWDCSNFGLASIAEHCKRLRKLHIDGWRINRIGDEGLIAIAKQCLDLQELVLIGVNPTCLSLSLLASNCVNLERLALCGSRVGDEEIACIAAKCNLGCPNLAKIKVKKCRGVTGEIKEWLVEKRTSLSVNWDVEEIDHLDASSSDAGSGQEVAVPETRLVETGGEAPVVGDRWLTILKTTLSGLSGRSLMACTFGRWPNSPNGSSSRSI</sequence>
<dbReference type="GO" id="GO:0031146">
    <property type="term" value="P:SCF-dependent proteasomal ubiquitin-dependent protein catabolic process"/>
    <property type="evidence" value="ECO:0007669"/>
    <property type="project" value="TreeGrafter"/>
</dbReference>
<accession>A0AAV6LW38</accession>
<feature type="non-terminal residue" evidence="1">
    <location>
        <position position="1"/>
    </location>
</feature>
<dbReference type="AlphaFoldDB" id="A0AAV6LW38"/>
<proteinExistence type="predicted"/>
<dbReference type="InterPro" id="IPR006553">
    <property type="entry name" value="Leu-rich_rpt_Cys-con_subtyp"/>
</dbReference>
<protein>
    <submittedName>
        <fullName evidence="1">F-box protein</fullName>
    </submittedName>
</protein>
<dbReference type="PANTHER" id="PTHR13318:SF133">
    <property type="entry name" value="F-BOX PROTEIN SKIP2"/>
    <property type="match status" value="1"/>
</dbReference>
<organism evidence="1 2">
    <name type="scientific">Cucurbita argyrosperma subsp. sororia</name>
    <dbReference type="NCBI Taxonomy" id="37648"/>
    <lineage>
        <taxon>Eukaryota</taxon>
        <taxon>Viridiplantae</taxon>
        <taxon>Streptophyta</taxon>
        <taxon>Embryophyta</taxon>
        <taxon>Tracheophyta</taxon>
        <taxon>Spermatophyta</taxon>
        <taxon>Magnoliopsida</taxon>
        <taxon>eudicotyledons</taxon>
        <taxon>Gunneridae</taxon>
        <taxon>Pentapetalae</taxon>
        <taxon>rosids</taxon>
        <taxon>fabids</taxon>
        <taxon>Cucurbitales</taxon>
        <taxon>Cucurbitaceae</taxon>
        <taxon>Cucurbiteae</taxon>
        <taxon>Cucurbita</taxon>
    </lineage>
</organism>